<organism evidence="1 2">
    <name type="scientific">Natrialba asiatica (strain ATCC 700177 / DSM 12278 / JCM 9576 / FERM P-10747 / NBRC 102637 / 172P1)</name>
    <dbReference type="NCBI Taxonomy" id="29540"/>
    <lineage>
        <taxon>Archaea</taxon>
        <taxon>Methanobacteriati</taxon>
        <taxon>Methanobacteriota</taxon>
        <taxon>Stenosarchaea group</taxon>
        <taxon>Halobacteria</taxon>
        <taxon>Halobacteriales</taxon>
        <taxon>Natrialbaceae</taxon>
        <taxon>Natrialba</taxon>
    </lineage>
</organism>
<accession>M0AJD1</accession>
<proteinExistence type="predicted"/>
<sequence length="87" mass="9559">MSNRGTETDERDEHTVNWRQTNGEVTLYEPDNPDAWIRAKFEAGVAPEHRLYMVCPECGATLAQRCTPGNGTICGDCGTAFDHGSEA</sequence>
<evidence type="ECO:0000313" key="2">
    <source>
        <dbReference type="Proteomes" id="UP000011554"/>
    </source>
</evidence>
<evidence type="ECO:0000313" key="1">
    <source>
        <dbReference type="EMBL" id="ELY98634.1"/>
    </source>
</evidence>
<evidence type="ECO:0008006" key="3">
    <source>
        <dbReference type="Google" id="ProtNLM"/>
    </source>
</evidence>
<dbReference type="RefSeq" id="WP_006110494.1">
    <property type="nucleotide sequence ID" value="NZ_AOIO01000038.1"/>
</dbReference>
<dbReference type="EMBL" id="AOIO01000038">
    <property type="protein sequence ID" value="ELY98634.1"/>
    <property type="molecule type" value="Genomic_DNA"/>
</dbReference>
<dbReference type="eggNOG" id="arCOG09285">
    <property type="taxonomic scope" value="Archaea"/>
</dbReference>
<protein>
    <recommendedName>
        <fullName evidence="3">Small CPxCG-related zinc finger protein</fullName>
    </recommendedName>
</protein>
<name>M0AJD1_NATA1</name>
<dbReference type="Proteomes" id="UP000011554">
    <property type="component" value="Unassembled WGS sequence"/>
</dbReference>
<dbReference type="STRING" id="29540.C481_16957"/>
<dbReference type="PATRIC" id="fig|29540.5.peg.3455"/>
<reference evidence="1 2" key="1">
    <citation type="journal article" date="2014" name="PLoS Genet.">
        <title>Phylogenetically driven sequencing of extremely halophilic archaea reveals strategies for static and dynamic osmo-response.</title>
        <authorList>
            <person name="Becker E.A."/>
            <person name="Seitzer P.M."/>
            <person name="Tritt A."/>
            <person name="Larsen D."/>
            <person name="Krusor M."/>
            <person name="Yao A.I."/>
            <person name="Wu D."/>
            <person name="Madern D."/>
            <person name="Eisen J.A."/>
            <person name="Darling A.E."/>
            <person name="Facciotti M.T."/>
        </authorList>
    </citation>
    <scope>NUCLEOTIDE SEQUENCE [LARGE SCALE GENOMIC DNA]</scope>
    <source>
        <strain evidence="1 2">DSM 12278</strain>
    </source>
</reference>
<dbReference type="AlphaFoldDB" id="M0AJD1"/>
<gene>
    <name evidence="1" type="ORF">C481_16957</name>
</gene>
<keyword evidence="2" id="KW-1185">Reference proteome</keyword>
<comment type="caution">
    <text evidence="1">The sequence shown here is derived from an EMBL/GenBank/DDBJ whole genome shotgun (WGS) entry which is preliminary data.</text>
</comment>